<dbReference type="PANTHER" id="PTHR33116:SF78">
    <property type="entry name" value="OS12G0587133 PROTEIN"/>
    <property type="match status" value="1"/>
</dbReference>
<reference evidence="1" key="1">
    <citation type="journal article" date="2022" name="Front. Genet.">
        <title>Chromosome-Scale Assembly of the Dendrobium nobile Genome Provides Insights Into the Molecular Mechanism of the Biosynthesis of the Medicinal Active Ingredient of Dendrobium.</title>
        <authorList>
            <person name="Xu Q."/>
            <person name="Niu S.-C."/>
            <person name="Li K.-L."/>
            <person name="Zheng P.-J."/>
            <person name="Zhang X.-J."/>
            <person name="Jia Y."/>
            <person name="Liu Y."/>
            <person name="Niu Y.-X."/>
            <person name="Yu L.-H."/>
            <person name="Chen D.-F."/>
            <person name="Zhang G.-Q."/>
        </authorList>
    </citation>
    <scope>NUCLEOTIDE SEQUENCE</scope>
    <source>
        <tissue evidence="1">Leaf</tissue>
    </source>
</reference>
<evidence type="ECO:0000313" key="1">
    <source>
        <dbReference type="EMBL" id="KAI0529205.1"/>
    </source>
</evidence>
<dbReference type="OrthoDB" id="851239at2759"/>
<dbReference type="PANTHER" id="PTHR33116">
    <property type="entry name" value="REVERSE TRANSCRIPTASE ZINC-BINDING DOMAIN-CONTAINING PROTEIN-RELATED-RELATED"/>
    <property type="match status" value="1"/>
</dbReference>
<proteinExistence type="predicted"/>
<accession>A0A8T3CBS3</accession>
<organism evidence="1 2">
    <name type="scientific">Dendrobium nobile</name>
    <name type="common">Orchid</name>
    <dbReference type="NCBI Taxonomy" id="94219"/>
    <lineage>
        <taxon>Eukaryota</taxon>
        <taxon>Viridiplantae</taxon>
        <taxon>Streptophyta</taxon>
        <taxon>Embryophyta</taxon>
        <taxon>Tracheophyta</taxon>
        <taxon>Spermatophyta</taxon>
        <taxon>Magnoliopsida</taxon>
        <taxon>Liliopsida</taxon>
        <taxon>Asparagales</taxon>
        <taxon>Orchidaceae</taxon>
        <taxon>Epidendroideae</taxon>
        <taxon>Malaxideae</taxon>
        <taxon>Dendrobiinae</taxon>
        <taxon>Dendrobium</taxon>
    </lineage>
</organism>
<protein>
    <submittedName>
        <fullName evidence="1">Uncharacterized protein</fullName>
    </submittedName>
</protein>
<dbReference type="AlphaFoldDB" id="A0A8T3CBS3"/>
<keyword evidence="2" id="KW-1185">Reference proteome</keyword>
<name>A0A8T3CBS3_DENNO</name>
<dbReference type="EMBL" id="JAGYWB010000002">
    <property type="protein sequence ID" value="KAI0529205.1"/>
    <property type="molecule type" value="Genomic_DNA"/>
</dbReference>
<evidence type="ECO:0000313" key="2">
    <source>
        <dbReference type="Proteomes" id="UP000829196"/>
    </source>
</evidence>
<gene>
    <name evidence="1" type="ORF">KFK09_001752</name>
</gene>
<sequence length="913" mass="103123">MGAREYVAISMMRRLSRDGSSREVLEVESNVDCQDNGNRERLLQELSDLDARMEVLGGSEVEEFLEEVNAFARSLKRYVGVSEATGSIAQGVLAEGSTQVGMLNMEDNVMVTSSNCNEPVLKHGSSRPVKDSDEIRDAWKKSMPVTLSLYDDVRSFLREDGMVKLDLNKARGNIQKLDRALVGHKAEVCKETCVQSRQLDKKDKEMQNLLGSAEAGVKKDSGLVHSGIVKPNAEASSSHDSYSALDTDQGEWTIVTRRRRLINSRAGVKEVGEKPIDEGIGLMGTKKNEHIDLSIQPKHSVVQIVDCAQSSQPLVQQEVDEVLGNLQSKEKLVTSSGNEDEVRCSSAQELTGLMRWTNNPPAQPLIGRILKLSDSNAGILKHKNKQDINVKSRFSKELALMSPLQNLPRVRRSKDKNDLVSSLSEQFVNEIDKTDGMKGIDIDLGGVKKKTGNYLRHLIGENDISFIGLLENKMESFSRKDIDKLVGRDWDKNKLKLLKQLKDEQDKEIKILQELECLPDGLSEVQTEALRFKLHMLNGTVARIMTWWRQRAKVRWIEEGDGNAHFFHSMASAKRRINGSNSMKQTDGTVVTMHREILNVIHGFFEQKWHEQSIVVDGWPSFEAQRTWLAPFAEILDGEVTKKEIWAVVSSFDRNIAPGRDGVTTSFFKFFLEIVGEQVLRTCLEFFAGGIMETTWKETVDIEQAYDKMSWNTLELVLRRVPICGGGPPISHHLYADDILIFAGASILTVRKITSILENYCSWTGQRVNRSKSAIIFSKRTSFTTWSRLEKITGCRKVEEMDYLGIKLALRRLMKKDFTPLLQQARAKTLSWGFRHLSLEDRVILINVVLLPSSVYLVTHMLVPKSVLNDVERVCRSFLWDLDANHKSIYYIVWRSVAKPRRKGGLGFHASSD</sequence>
<comment type="caution">
    <text evidence="1">The sequence shown here is derived from an EMBL/GenBank/DDBJ whole genome shotgun (WGS) entry which is preliminary data.</text>
</comment>
<dbReference type="Proteomes" id="UP000829196">
    <property type="component" value="Unassembled WGS sequence"/>
</dbReference>